<dbReference type="PRINTS" id="PR00081">
    <property type="entry name" value="GDHRDH"/>
</dbReference>
<dbReference type="eggNOG" id="COG1028">
    <property type="taxonomic scope" value="Bacteria"/>
</dbReference>
<dbReference type="RefSeq" id="WP_036153881.1">
    <property type="nucleotide sequence ID" value="NZ_AVCX01000007.1"/>
</dbReference>
<gene>
    <name evidence="3" type="ORF">CD32_09560</name>
</gene>
<keyword evidence="2" id="KW-0560">Oxidoreductase</keyword>
<dbReference type="PANTHER" id="PTHR24321:SF8">
    <property type="entry name" value="ESTRADIOL 17-BETA-DEHYDROGENASE 8-RELATED"/>
    <property type="match status" value="1"/>
</dbReference>
<dbReference type="PANTHER" id="PTHR24321">
    <property type="entry name" value="DEHYDROGENASES, SHORT CHAIN"/>
    <property type="match status" value="1"/>
</dbReference>
<sequence>MELTNKIAVITGAGSGIGRASSLKLAGNGATVVLVDFNKETGEETLKLVKEQGGEGIFVQADVSKTDDVQNYVNKAVETYGRIDIFFNNAGVIQKFAPFTSVEEPEYERIMAINVKGVFLGMKYVLKVMEEQGGGSIINTASTAGIRPEHSVAVYSASKHAVIGLTKGAALEYAKKGIRINALCPGGVETALTAGVAKQFETGDYIPEEVSNMRMGRYAKPNELAEMVAFLASDKASYMTGSVVLVDGGLTL</sequence>
<evidence type="ECO:0000256" key="2">
    <source>
        <dbReference type="ARBA" id="ARBA00023002"/>
    </source>
</evidence>
<dbReference type="OrthoDB" id="306388at2"/>
<dbReference type="Pfam" id="PF13561">
    <property type="entry name" value="adh_short_C2"/>
    <property type="match status" value="1"/>
</dbReference>
<dbReference type="AlphaFoldDB" id="A0A0A3IL29"/>
<dbReference type="NCBIfam" id="NF005559">
    <property type="entry name" value="PRK07231.1"/>
    <property type="match status" value="1"/>
</dbReference>
<dbReference type="GO" id="GO:0016491">
    <property type="term" value="F:oxidoreductase activity"/>
    <property type="evidence" value="ECO:0007669"/>
    <property type="project" value="UniProtKB-KW"/>
</dbReference>
<dbReference type="InterPro" id="IPR002347">
    <property type="entry name" value="SDR_fam"/>
</dbReference>
<evidence type="ECO:0000313" key="4">
    <source>
        <dbReference type="Proteomes" id="UP000030437"/>
    </source>
</evidence>
<protein>
    <submittedName>
        <fullName evidence="3">Short-chain dehydrogenase</fullName>
    </submittedName>
</protein>
<dbReference type="Gene3D" id="3.40.50.720">
    <property type="entry name" value="NAD(P)-binding Rossmann-like Domain"/>
    <property type="match status" value="1"/>
</dbReference>
<accession>A0A0A3IL29</accession>
<keyword evidence="4" id="KW-1185">Reference proteome</keyword>
<dbReference type="PROSITE" id="PS00061">
    <property type="entry name" value="ADH_SHORT"/>
    <property type="match status" value="1"/>
</dbReference>
<reference evidence="3 4" key="1">
    <citation type="submission" date="2014-02" db="EMBL/GenBank/DDBJ databases">
        <title>Draft genome sequence of Lysinibacillus odysseyi NBRC 100172.</title>
        <authorList>
            <person name="Zhang F."/>
            <person name="Wang G."/>
            <person name="Zhang L."/>
        </authorList>
    </citation>
    <scope>NUCLEOTIDE SEQUENCE [LARGE SCALE GENOMIC DNA]</scope>
    <source>
        <strain evidence="3 4">NBRC 100172</strain>
    </source>
</reference>
<dbReference type="InterPro" id="IPR036291">
    <property type="entry name" value="NAD(P)-bd_dom_sf"/>
</dbReference>
<dbReference type="EMBL" id="JPVP01000054">
    <property type="protein sequence ID" value="KGR85454.1"/>
    <property type="molecule type" value="Genomic_DNA"/>
</dbReference>
<proteinExistence type="inferred from homology"/>
<dbReference type="FunFam" id="3.40.50.720:FF:000084">
    <property type="entry name" value="Short-chain dehydrogenase reductase"/>
    <property type="match status" value="1"/>
</dbReference>
<dbReference type="SUPFAM" id="SSF51735">
    <property type="entry name" value="NAD(P)-binding Rossmann-fold domains"/>
    <property type="match status" value="1"/>
</dbReference>
<dbReference type="PRINTS" id="PR00080">
    <property type="entry name" value="SDRFAMILY"/>
</dbReference>
<name>A0A0A3IL29_9BACI</name>
<dbReference type="InterPro" id="IPR020904">
    <property type="entry name" value="Sc_DH/Rdtase_CS"/>
</dbReference>
<dbReference type="CDD" id="cd05233">
    <property type="entry name" value="SDR_c"/>
    <property type="match status" value="1"/>
</dbReference>
<evidence type="ECO:0000256" key="1">
    <source>
        <dbReference type="ARBA" id="ARBA00006484"/>
    </source>
</evidence>
<dbReference type="GO" id="GO:0008206">
    <property type="term" value="P:bile acid metabolic process"/>
    <property type="evidence" value="ECO:0007669"/>
    <property type="project" value="UniProtKB-ARBA"/>
</dbReference>
<organism evidence="3 4">
    <name type="scientific">Lysinibacillus odysseyi 34hs-1 = NBRC 100172</name>
    <dbReference type="NCBI Taxonomy" id="1220589"/>
    <lineage>
        <taxon>Bacteria</taxon>
        <taxon>Bacillati</taxon>
        <taxon>Bacillota</taxon>
        <taxon>Bacilli</taxon>
        <taxon>Bacillales</taxon>
        <taxon>Bacillaceae</taxon>
        <taxon>Lysinibacillus</taxon>
    </lineage>
</organism>
<dbReference type="Proteomes" id="UP000030437">
    <property type="component" value="Unassembled WGS sequence"/>
</dbReference>
<dbReference type="STRING" id="1220589.CD32_09560"/>
<comment type="similarity">
    <text evidence="1">Belongs to the short-chain dehydrogenases/reductases (SDR) family.</text>
</comment>
<comment type="caution">
    <text evidence="3">The sequence shown here is derived from an EMBL/GenBank/DDBJ whole genome shotgun (WGS) entry which is preliminary data.</text>
</comment>
<evidence type="ECO:0000313" key="3">
    <source>
        <dbReference type="EMBL" id="KGR85454.1"/>
    </source>
</evidence>